<dbReference type="RefSeq" id="WP_146392944.1">
    <property type="nucleotide sequence ID" value="NZ_SJPK01000012.1"/>
</dbReference>
<dbReference type="EMBL" id="SJPK01000012">
    <property type="protein sequence ID" value="TWT56535.1"/>
    <property type="molecule type" value="Genomic_DNA"/>
</dbReference>
<organism evidence="1 2">
    <name type="scientific">Allorhodopirellula solitaria</name>
    <dbReference type="NCBI Taxonomy" id="2527987"/>
    <lineage>
        <taxon>Bacteria</taxon>
        <taxon>Pseudomonadati</taxon>
        <taxon>Planctomycetota</taxon>
        <taxon>Planctomycetia</taxon>
        <taxon>Pirellulales</taxon>
        <taxon>Pirellulaceae</taxon>
        <taxon>Allorhodopirellula</taxon>
    </lineage>
</organism>
<dbReference type="Pfam" id="PF07087">
    <property type="entry name" value="DUF1353"/>
    <property type="match status" value="1"/>
</dbReference>
<evidence type="ECO:0000313" key="1">
    <source>
        <dbReference type="EMBL" id="TWT56535.1"/>
    </source>
</evidence>
<evidence type="ECO:0008006" key="3">
    <source>
        <dbReference type="Google" id="ProtNLM"/>
    </source>
</evidence>
<reference evidence="1 2" key="1">
    <citation type="submission" date="2019-02" db="EMBL/GenBank/DDBJ databases">
        <title>Deep-cultivation of Planctomycetes and their phenomic and genomic characterization uncovers novel biology.</title>
        <authorList>
            <person name="Wiegand S."/>
            <person name="Jogler M."/>
            <person name="Boedeker C."/>
            <person name="Pinto D."/>
            <person name="Vollmers J."/>
            <person name="Rivas-Marin E."/>
            <person name="Kohn T."/>
            <person name="Peeters S.H."/>
            <person name="Heuer A."/>
            <person name="Rast P."/>
            <person name="Oberbeckmann S."/>
            <person name="Bunk B."/>
            <person name="Jeske O."/>
            <person name="Meyerdierks A."/>
            <person name="Storesund J.E."/>
            <person name="Kallscheuer N."/>
            <person name="Luecker S."/>
            <person name="Lage O.M."/>
            <person name="Pohl T."/>
            <person name="Merkel B.J."/>
            <person name="Hornburger P."/>
            <person name="Mueller R.-W."/>
            <person name="Bruemmer F."/>
            <person name="Labrenz M."/>
            <person name="Spormann A.M."/>
            <person name="Op Den Camp H."/>
            <person name="Overmann J."/>
            <person name="Amann R."/>
            <person name="Jetten M.S.M."/>
            <person name="Mascher T."/>
            <person name="Medema M.H."/>
            <person name="Devos D.P."/>
            <person name="Kaster A.-K."/>
            <person name="Ovreas L."/>
            <person name="Rohde M."/>
            <person name="Galperin M.Y."/>
            <person name="Jogler C."/>
        </authorList>
    </citation>
    <scope>NUCLEOTIDE SEQUENCE [LARGE SCALE GENOMIC DNA]</scope>
    <source>
        <strain evidence="1 2">CA85</strain>
    </source>
</reference>
<dbReference type="AlphaFoldDB" id="A0A5C5X2X9"/>
<dbReference type="OrthoDB" id="7860705at2"/>
<comment type="caution">
    <text evidence="1">The sequence shown here is derived from an EMBL/GenBank/DDBJ whole genome shotgun (WGS) entry which is preliminary data.</text>
</comment>
<name>A0A5C5X2X9_9BACT</name>
<dbReference type="InterPro" id="IPR010767">
    <property type="entry name" value="Phage_CGC-2007_Cje0229"/>
</dbReference>
<keyword evidence="2" id="KW-1185">Reference proteome</keyword>
<protein>
    <recommendedName>
        <fullName evidence="3">DUF1353 domain-containing protein</fullName>
    </recommendedName>
</protein>
<evidence type="ECO:0000313" key="2">
    <source>
        <dbReference type="Proteomes" id="UP000318053"/>
    </source>
</evidence>
<dbReference type="Proteomes" id="UP000318053">
    <property type="component" value="Unassembled WGS sequence"/>
</dbReference>
<sequence length="203" mass="23018">MRLTAIVLLLLSAPHLCEADKVPGFKKSKPPRSYGHFEPNTLDVRTLVDGRQYKLLHDVTYVDRKGTRWIAPKDSIVNGASIPRAFWTFLGGPFTGRFRRASIVHDVYCVTRERPSADAHLMFYEACLRDGVPPIKAKVLYYAVHNFGPKWKLVDTKATAVDEVKLGKPLVFPDAPEKQEWTVKDVQKLENFIARNGLDVDKL</sequence>
<accession>A0A5C5X2X9</accession>
<gene>
    <name evidence="1" type="ORF">CA85_40680</name>
</gene>
<proteinExistence type="predicted"/>